<keyword evidence="7" id="KW-0472">Membrane</keyword>
<name>A0A5R9QBD5_9GAMM</name>
<feature type="transmembrane region" description="Helical" evidence="7">
    <location>
        <begin position="243"/>
        <end position="268"/>
    </location>
</feature>
<dbReference type="Pfam" id="PF07696">
    <property type="entry name" value="7TMR-DISMED2"/>
    <property type="match status" value="1"/>
</dbReference>
<keyword evidence="8" id="KW-0732">Signal</keyword>
<gene>
    <name evidence="10" type="ORF">DN820_18375</name>
</gene>
<dbReference type="InterPro" id="IPR003594">
    <property type="entry name" value="HATPase_dom"/>
</dbReference>
<organism evidence="10 11">
    <name type="scientific">Stutzerimonas nosocomialis</name>
    <dbReference type="NCBI Taxonomy" id="1056496"/>
    <lineage>
        <taxon>Bacteria</taxon>
        <taxon>Pseudomonadati</taxon>
        <taxon>Pseudomonadota</taxon>
        <taxon>Gammaproteobacteria</taxon>
        <taxon>Pseudomonadales</taxon>
        <taxon>Pseudomonadaceae</taxon>
        <taxon>Stutzerimonas</taxon>
    </lineage>
</organism>
<evidence type="ECO:0000256" key="7">
    <source>
        <dbReference type="SAM" id="Phobius"/>
    </source>
</evidence>
<dbReference type="SUPFAM" id="SSF55874">
    <property type="entry name" value="ATPase domain of HSP90 chaperone/DNA topoisomerase II/histidine kinase"/>
    <property type="match status" value="1"/>
</dbReference>
<evidence type="ECO:0000256" key="8">
    <source>
        <dbReference type="SAM" id="SignalP"/>
    </source>
</evidence>
<evidence type="ECO:0000313" key="11">
    <source>
        <dbReference type="Proteomes" id="UP000306753"/>
    </source>
</evidence>
<dbReference type="InterPro" id="IPR036890">
    <property type="entry name" value="HATPase_C_sf"/>
</dbReference>
<keyword evidence="7" id="KW-1133">Transmembrane helix</keyword>
<keyword evidence="11" id="KW-1185">Reference proteome</keyword>
<feature type="coiled-coil region" evidence="6">
    <location>
        <begin position="380"/>
        <end position="418"/>
    </location>
</feature>
<feature type="domain" description="Histidine kinase" evidence="9">
    <location>
        <begin position="425"/>
        <end position="646"/>
    </location>
</feature>
<keyword evidence="6" id="KW-0175">Coiled coil</keyword>
<evidence type="ECO:0000256" key="6">
    <source>
        <dbReference type="SAM" id="Coils"/>
    </source>
</evidence>
<dbReference type="InterPro" id="IPR005467">
    <property type="entry name" value="His_kinase_dom"/>
</dbReference>
<comment type="caution">
    <text evidence="10">The sequence shown here is derived from an EMBL/GenBank/DDBJ whole genome shotgun (WGS) entry which is preliminary data.</text>
</comment>
<dbReference type="SMART" id="SM00388">
    <property type="entry name" value="HisKA"/>
    <property type="match status" value="1"/>
</dbReference>
<dbReference type="RefSeq" id="WP_138412523.1">
    <property type="nucleotide sequence ID" value="NZ_QLAF01000010.1"/>
</dbReference>
<proteinExistence type="predicted"/>
<dbReference type="InterPro" id="IPR004358">
    <property type="entry name" value="Sig_transdc_His_kin-like_C"/>
</dbReference>
<feature type="transmembrane region" description="Helical" evidence="7">
    <location>
        <begin position="183"/>
        <end position="205"/>
    </location>
</feature>
<reference evidence="10 11" key="1">
    <citation type="journal article" date="2017" name="Eur. J. Clin. Microbiol. Infect. Dis.">
        <title>Uncommonly isolated clinical Pseudomonas: identification and phylogenetic assignation.</title>
        <authorList>
            <person name="Mulet M."/>
            <person name="Gomila M."/>
            <person name="Ramirez A."/>
            <person name="Cardew S."/>
            <person name="Moore E.R."/>
            <person name="Lalucat J."/>
            <person name="Garcia-Valdes E."/>
        </authorList>
    </citation>
    <scope>NUCLEOTIDE SEQUENCE [LARGE SCALE GENOMIC DNA]</scope>
    <source>
        <strain evidence="10 11">SD129</strain>
    </source>
</reference>
<dbReference type="Proteomes" id="UP000306753">
    <property type="component" value="Unassembled WGS sequence"/>
</dbReference>
<comment type="catalytic activity">
    <reaction evidence="1">
        <text>ATP + protein L-histidine = ADP + protein N-phospho-L-histidine.</text>
        <dbReference type="EC" id="2.7.13.3"/>
    </reaction>
</comment>
<accession>A0A5R9QBD5</accession>
<dbReference type="PANTHER" id="PTHR43047:SF64">
    <property type="entry name" value="HISTIDINE KINASE CONTAINING CHEY-HOMOLOGOUS RECEIVER DOMAIN AND PAS DOMAIN-RELATED"/>
    <property type="match status" value="1"/>
</dbReference>
<feature type="signal peptide" evidence="8">
    <location>
        <begin position="1"/>
        <end position="18"/>
    </location>
</feature>
<keyword evidence="4" id="KW-0808">Transferase</keyword>
<evidence type="ECO:0000256" key="1">
    <source>
        <dbReference type="ARBA" id="ARBA00000085"/>
    </source>
</evidence>
<evidence type="ECO:0000313" key="10">
    <source>
        <dbReference type="EMBL" id="TLX62053.1"/>
    </source>
</evidence>
<evidence type="ECO:0000259" key="9">
    <source>
        <dbReference type="PROSITE" id="PS50109"/>
    </source>
</evidence>
<feature type="transmembrane region" description="Helical" evidence="7">
    <location>
        <begin position="212"/>
        <end position="237"/>
    </location>
</feature>
<feature type="transmembrane region" description="Helical" evidence="7">
    <location>
        <begin position="307"/>
        <end position="326"/>
    </location>
</feature>
<feature type="transmembrane region" description="Helical" evidence="7">
    <location>
        <begin position="335"/>
        <end position="357"/>
    </location>
</feature>
<evidence type="ECO:0000256" key="5">
    <source>
        <dbReference type="ARBA" id="ARBA00022777"/>
    </source>
</evidence>
<dbReference type="Pfam" id="PF02518">
    <property type="entry name" value="HATPase_c"/>
    <property type="match status" value="1"/>
</dbReference>
<dbReference type="EMBL" id="QLAG01000028">
    <property type="protein sequence ID" value="TLX62053.1"/>
    <property type="molecule type" value="Genomic_DNA"/>
</dbReference>
<dbReference type="CDD" id="cd00082">
    <property type="entry name" value="HisKA"/>
    <property type="match status" value="1"/>
</dbReference>
<dbReference type="AlphaFoldDB" id="A0A5R9QBD5"/>
<evidence type="ECO:0000256" key="2">
    <source>
        <dbReference type="ARBA" id="ARBA00012438"/>
    </source>
</evidence>
<dbReference type="SMART" id="SM00387">
    <property type="entry name" value="HATPase_c"/>
    <property type="match status" value="1"/>
</dbReference>
<dbReference type="GO" id="GO:0000155">
    <property type="term" value="F:phosphorelay sensor kinase activity"/>
    <property type="evidence" value="ECO:0007669"/>
    <property type="project" value="InterPro"/>
</dbReference>
<protein>
    <recommendedName>
        <fullName evidence="2">histidine kinase</fullName>
        <ecNumber evidence="2">2.7.13.3</ecNumber>
    </recommendedName>
</protein>
<keyword evidence="5 10" id="KW-0418">Kinase</keyword>
<dbReference type="Pfam" id="PF07695">
    <property type="entry name" value="7TMR-DISM_7TM"/>
    <property type="match status" value="1"/>
</dbReference>
<dbReference type="PANTHER" id="PTHR43047">
    <property type="entry name" value="TWO-COMPONENT HISTIDINE PROTEIN KINASE"/>
    <property type="match status" value="1"/>
</dbReference>
<dbReference type="Gene3D" id="3.30.565.10">
    <property type="entry name" value="Histidine kinase-like ATPase, C-terminal domain"/>
    <property type="match status" value="1"/>
</dbReference>
<dbReference type="InterPro" id="IPR011622">
    <property type="entry name" value="7TMR_DISM_rcpt_extracell_dom2"/>
</dbReference>
<dbReference type="InterPro" id="IPR036097">
    <property type="entry name" value="HisK_dim/P_sf"/>
</dbReference>
<keyword evidence="3" id="KW-0597">Phosphoprotein</keyword>
<feature type="transmembrane region" description="Helical" evidence="7">
    <location>
        <begin position="280"/>
        <end position="301"/>
    </location>
</feature>
<dbReference type="Gene3D" id="2.60.40.2380">
    <property type="match status" value="1"/>
</dbReference>
<evidence type="ECO:0000256" key="4">
    <source>
        <dbReference type="ARBA" id="ARBA00022679"/>
    </source>
</evidence>
<dbReference type="Pfam" id="PF00512">
    <property type="entry name" value="HisKA"/>
    <property type="match status" value="1"/>
</dbReference>
<dbReference type="InterPro" id="IPR011623">
    <property type="entry name" value="7TMR_DISM_rcpt_extracell_dom1"/>
</dbReference>
<dbReference type="SUPFAM" id="SSF47384">
    <property type="entry name" value="Homodimeric domain of signal transducing histidine kinase"/>
    <property type="match status" value="1"/>
</dbReference>
<evidence type="ECO:0000256" key="3">
    <source>
        <dbReference type="ARBA" id="ARBA00022553"/>
    </source>
</evidence>
<sequence>MRYAFLLLLSLLPLFASAVEFDESTRQLPLGRVLDFYEDVSRTASIEDLVAASGSGLFQRHQDDVVNLGYSRSALWLRVDLTYRPTDGSGPRSWLLELNYPPMDYVDLYLPDGEGGFRLARSTGDRLPYDSREVRHGSYLFELNMQPGETVRAYLRLETEGSMQAPLTLWAPSAFLERQPERIYVLGMIYGVLLAMLVYNLFIYLSVRDPSYFYYILYIASFGLYQVSVNGAGIQFFWPDHPWWANVATPLLIGASGVFGAQFTRSFLRTAEHSVWLDRLLMVMMGLAMVAMVLSFTASYALALRMATVMALLFTVVIFIAGIIAWHRGMRVARYFIFAWSAFLVGGQINTLMVMGYLPNMFFTMYSSQIGSALEVALLSLALADRINSLKEERAQLLEQSRQQLEALNRQLVESNRLKDRFLGALSHELRTPMIGVIGALELMQSGDMDEEAAQYQKLAARSADDMLAMVNDILTLSELLAGRVRPELAGFDPRGLFANLRRRFEPLARQKELHFVVRLDHNLPAMLWSDEAKLEQALGYLLDNAIKFTDSGTVELRAIVSGESEGLVRLQIEVEDTGIGFETPLDGSLYEHFSQLDGSMTRRHGGLGIGLALSRQLIQVLGGELDHHSRPGHGSCFRLMLALPTRPMRVSQPG</sequence>
<feature type="chain" id="PRO_5024365830" description="histidine kinase" evidence="8">
    <location>
        <begin position="19"/>
        <end position="655"/>
    </location>
</feature>
<dbReference type="Gene3D" id="1.10.287.130">
    <property type="match status" value="1"/>
</dbReference>
<dbReference type="PROSITE" id="PS50109">
    <property type="entry name" value="HIS_KIN"/>
    <property type="match status" value="1"/>
</dbReference>
<dbReference type="InterPro" id="IPR003661">
    <property type="entry name" value="HisK_dim/P_dom"/>
</dbReference>
<dbReference type="CDD" id="cd16922">
    <property type="entry name" value="HATPase_EvgS-ArcB-TorS-like"/>
    <property type="match status" value="1"/>
</dbReference>
<dbReference type="EC" id="2.7.13.3" evidence="2"/>
<keyword evidence="7" id="KW-0812">Transmembrane</keyword>
<dbReference type="PRINTS" id="PR00344">
    <property type="entry name" value="BCTRLSENSOR"/>
</dbReference>